<dbReference type="PANTHER" id="PTHR33931:SF2">
    <property type="entry name" value="HOLIN-LIKE PROTEIN CIDA"/>
    <property type="match status" value="1"/>
</dbReference>
<dbReference type="Pfam" id="PF03788">
    <property type="entry name" value="LrgA"/>
    <property type="match status" value="1"/>
</dbReference>
<dbReference type="InterPro" id="IPR005538">
    <property type="entry name" value="LrgA/CidA"/>
</dbReference>
<organism evidence="7 8">
    <name type="scientific">Trichlorobacter thiogenes</name>
    <dbReference type="NCBI Taxonomy" id="115783"/>
    <lineage>
        <taxon>Bacteria</taxon>
        <taxon>Pseudomonadati</taxon>
        <taxon>Thermodesulfobacteriota</taxon>
        <taxon>Desulfuromonadia</taxon>
        <taxon>Geobacterales</taxon>
        <taxon>Geobacteraceae</taxon>
        <taxon>Trichlorobacter</taxon>
    </lineage>
</organism>
<dbReference type="AlphaFoldDB" id="A0A1T4KDV7"/>
<keyword evidence="5 6" id="KW-0472">Membrane</keyword>
<keyword evidence="8" id="KW-1185">Reference proteome</keyword>
<feature type="transmembrane region" description="Helical" evidence="6">
    <location>
        <begin position="25"/>
        <end position="42"/>
    </location>
</feature>
<evidence type="ECO:0000256" key="2">
    <source>
        <dbReference type="ARBA" id="ARBA00022475"/>
    </source>
</evidence>
<reference evidence="8" key="1">
    <citation type="submission" date="2017-02" db="EMBL/GenBank/DDBJ databases">
        <authorList>
            <person name="Varghese N."/>
            <person name="Submissions S."/>
        </authorList>
    </citation>
    <scope>NUCLEOTIDE SEQUENCE [LARGE SCALE GENOMIC DNA]</scope>
    <source>
        <strain evidence="8">ATCC BAA-34</strain>
    </source>
</reference>
<evidence type="ECO:0000256" key="3">
    <source>
        <dbReference type="ARBA" id="ARBA00022692"/>
    </source>
</evidence>
<dbReference type="EMBL" id="FUWR01000001">
    <property type="protein sequence ID" value="SJZ40535.1"/>
    <property type="molecule type" value="Genomic_DNA"/>
</dbReference>
<evidence type="ECO:0000313" key="7">
    <source>
        <dbReference type="EMBL" id="SJZ40535.1"/>
    </source>
</evidence>
<dbReference type="RefSeq" id="WP_078788781.1">
    <property type="nucleotide sequence ID" value="NZ_FUWR01000001.1"/>
</dbReference>
<dbReference type="Proteomes" id="UP000190102">
    <property type="component" value="Unassembled WGS sequence"/>
</dbReference>
<dbReference type="OrthoDB" id="385012at2"/>
<dbReference type="STRING" id="115783.SAMN02745119_00498"/>
<gene>
    <name evidence="7" type="ORF">SAMN02745119_00498</name>
</gene>
<evidence type="ECO:0000256" key="4">
    <source>
        <dbReference type="ARBA" id="ARBA00022989"/>
    </source>
</evidence>
<proteinExistence type="predicted"/>
<sequence>MLGNLTLILLCQLIGEIITKVTKLPVPGPVIGMVILFCGLFFSKKMPAELESVAGFLHRYLPLLFVPAGVGVITNLDLMLRSWAPLAGAIIIGTAITVAVTGLVMQLASRRLKPGQQELQP</sequence>
<protein>
    <submittedName>
        <fullName evidence="7">Holin-like protein</fullName>
    </submittedName>
</protein>
<comment type="subcellular location">
    <subcellularLocation>
        <location evidence="1">Cell membrane</location>
        <topology evidence="1">Multi-pass membrane protein</topology>
    </subcellularLocation>
</comment>
<evidence type="ECO:0000256" key="6">
    <source>
        <dbReference type="SAM" id="Phobius"/>
    </source>
</evidence>
<evidence type="ECO:0000313" key="8">
    <source>
        <dbReference type="Proteomes" id="UP000190102"/>
    </source>
</evidence>
<evidence type="ECO:0000256" key="5">
    <source>
        <dbReference type="ARBA" id="ARBA00023136"/>
    </source>
</evidence>
<evidence type="ECO:0000256" key="1">
    <source>
        <dbReference type="ARBA" id="ARBA00004651"/>
    </source>
</evidence>
<name>A0A1T4KDV7_9BACT</name>
<dbReference type="GO" id="GO:0005886">
    <property type="term" value="C:plasma membrane"/>
    <property type="evidence" value="ECO:0007669"/>
    <property type="project" value="UniProtKB-SubCell"/>
</dbReference>
<accession>A0A1T4KDV7</accession>
<feature type="transmembrane region" description="Helical" evidence="6">
    <location>
        <begin position="86"/>
        <end position="108"/>
    </location>
</feature>
<keyword evidence="3 6" id="KW-0812">Transmembrane</keyword>
<dbReference type="PANTHER" id="PTHR33931">
    <property type="entry name" value="HOLIN-LIKE PROTEIN CIDA-RELATED"/>
    <property type="match status" value="1"/>
</dbReference>
<keyword evidence="4 6" id="KW-1133">Transmembrane helix</keyword>
<keyword evidence="2" id="KW-1003">Cell membrane</keyword>